<evidence type="ECO:0000313" key="1">
    <source>
        <dbReference type="EMBL" id="KAL2613253.1"/>
    </source>
</evidence>
<reference evidence="1 2" key="1">
    <citation type="submission" date="2024-09" db="EMBL/GenBank/DDBJ databases">
        <title>Chromosome-scale assembly of Riccia fluitans.</title>
        <authorList>
            <person name="Paukszto L."/>
            <person name="Sawicki J."/>
            <person name="Karawczyk K."/>
            <person name="Piernik-Szablinska J."/>
            <person name="Szczecinska M."/>
            <person name="Mazdziarz M."/>
        </authorList>
    </citation>
    <scope>NUCLEOTIDE SEQUENCE [LARGE SCALE GENOMIC DNA]</scope>
    <source>
        <strain evidence="1">Rf_01</strain>
        <tissue evidence="1">Aerial parts of the thallus</tissue>
    </source>
</reference>
<evidence type="ECO:0000313" key="2">
    <source>
        <dbReference type="Proteomes" id="UP001605036"/>
    </source>
</evidence>
<sequence>MEAKELGRKYKKDAWQDIAPWFGFSLTHLQPRSEGWVVDDFKKFSLEGHPNGYALDKQVHLVINQVQRMVGKANRSFCSTTLVLLVVAHVDPRMVDYRPNWHMWVSFEIYGRLDHNRNDKFLGGKFREGWQAIVRIVRANFLAKQATTRHEPLLLEARNAFTNTKAE</sequence>
<keyword evidence="2" id="KW-1185">Reference proteome</keyword>
<dbReference type="Proteomes" id="UP001605036">
    <property type="component" value="Unassembled WGS sequence"/>
</dbReference>
<proteinExistence type="predicted"/>
<comment type="caution">
    <text evidence="1">The sequence shown here is derived from an EMBL/GenBank/DDBJ whole genome shotgun (WGS) entry which is preliminary data.</text>
</comment>
<protein>
    <submittedName>
        <fullName evidence="1">Uncharacterized protein</fullName>
    </submittedName>
</protein>
<accession>A0ABD1XWB5</accession>
<dbReference type="EMBL" id="JBHFFA010000007">
    <property type="protein sequence ID" value="KAL2613253.1"/>
    <property type="molecule type" value="Genomic_DNA"/>
</dbReference>
<dbReference type="AlphaFoldDB" id="A0ABD1XWB5"/>
<gene>
    <name evidence="1" type="ORF">R1flu_024945</name>
</gene>
<name>A0ABD1XWB5_9MARC</name>
<organism evidence="1 2">
    <name type="scientific">Riccia fluitans</name>
    <dbReference type="NCBI Taxonomy" id="41844"/>
    <lineage>
        <taxon>Eukaryota</taxon>
        <taxon>Viridiplantae</taxon>
        <taxon>Streptophyta</taxon>
        <taxon>Embryophyta</taxon>
        <taxon>Marchantiophyta</taxon>
        <taxon>Marchantiopsida</taxon>
        <taxon>Marchantiidae</taxon>
        <taxon>Marchantiales</taxon>
        <taxon>Ricciaceae</taxon>
        <taxon>Riccia</taxon>
    </lineage>
</organism>